<organism evidence="3 4">
    <name type="scientific">Cellulophaga baltica 18</name>
    <dbReference type="NCBI Taxonomy" id="1348584"/>
    <lineage>
        <taxon>Bacteria</taxon>
        <taxon>Pseudomonadati</taxon>
        <taxon>Bacteroidota</taxon>
        <taxon>Flavobacteriia</taxon>
        <taxon>Flavobacteriales</taxon>
        <taxon>Flavobacteriaceae</taxon>
        <taxon>Cellulophaga</taxon>
    </lineage>
</organism>
<evidence type="ECO:0000256" key="1">
    <source>
        <dbReference type="SAM" id="Phobius"/>
    </source>
</evidence>
<dbReference type="CDD" id="cd20707">
    <property type="entry name" value="MIX_III"/>
    <property type="match status" value="1"/>
</dbReference>
<dbReference type="Pfam" id="PF20249">
    <property type="entry name" value="VasX_N"/>
    <property type="match status" value="1"/>
</dbReference>
<accession>A0AAU8RWK0</accession>
<feature type="domain" description="Toxin VasX N-terminal region" evidence="2">
    <location>
        <begin position="46"/>
        <end position="203"/>
    </location>
</feature>
<gene>
    <name evidence="3" type="ORF">M666_16450</name>
</gene>
<keyword evidence="1" id="KW-0472">Membrane</keyword>
<sequence length="1083" mass="124303">MNENLELEAFQRKSFNQIAAKYEFTASYDGAESKTSPKLNALVPGIRLHFLRYGLFKTDSPDDVAFHIYGQNNKKKDSYSVDEVKVDNSKIPENKNFYTARTSLNKGYVYLFRDGDPNEHYELEISESGTISHVLWEYSKKDGKYLDIRESQNDSVDYKIITGLDKTFWIAYTPVQWNIEHHYNLLTDENLRKEYGMVKVKCNGFNIGKSYEVSSRTDSVVHYEALKFVHYKEHPRINSLKALVHQIDSQERKEDRKGDNEIFEDMFITLNDPVGCAYDICVGIHTEINRLKAIMVSLQSAKPIEEIFTNIQNNNQISIDTSDNSKQIQYLHRLAQLTYDFVYNDREKTEKYNSDLIENTAANIALDLTVGSLLRPFIEKNGVKKTKLEKILGVKERADQRAVINSYRNDLGNLKKSDYYENATDDFMNSIPDSIETAKGIIADHIIWLSKYPNMFDRHLDLEIVYKPEQDEWYEYIKKSMYSEDMSDSSKSDKLLNYKIDLQDIFTLDLSKKTVSNIGKIVEAYAGHSDFQGGYATIALHNKISYFKDKKSGVISFKFTALKDFDKYLAENKKQIRYVLGKQKISLHQFKQNWHLEYKKMAVASAQQFIDEGKVVINLKNVPKRFESQFKNFYQSGTLAGVLLVIEAFVLAEAFQKYRKEGGLGNALVLTGASIKLGAAITRIATQSKIHEKLLMEKSAEKFSIFSKSLGIASSAISVYSLAKSSLTSHSYRDADAALAYGIATGLSGIFLAADISAFYAACGGVAFLSIGFWPAALLGGAIVVSIYLINKYLKDTELEAYFKNFPISDYTLNPDPNELPDKYILRLLNNISSAITGEIYQDFKDLEIAFIELSDMLTPSHTQVEVLLEKDQLKAASNKKYHTSLHYTDTYDIYINRFKVHLFSAYGCSGIEDLDIQAWFYPNGIHDNTKKIEITTFIYDFPKHGNRSPKNEQLPSCIIDFAVPQHYRYEYISSRIGYEYRYAEVLFLIRIINDKDKCEYSPEQLKNEDRYKHVYLTVKQTFIGQNSNLYEILGPPESHYTGQKTNKNVKPKQLTLEQAIRKRDIFSVNQLENLQTYIPENE</sequence>
<dbReference type="KEGG" id="cbat:M666_16450"/>
<feature type="transmembrane region" description="Helical" evidence="1">
    <location>
        <begin position="633"/>
        <end position="652"/>
    </location>
</feature>
<dbReference type="EMBL" id="CP009976">
    <property type="protein sequence ID" value="AIZ43007.1"/>
    <property type="molecule type" value="Genomic_DNA"/>
</dbReference>
<protein>
    <recommendedName>
        <fullName evidence="2">Toxin VasX N-terminal region domain-containing protein</fullName>
    </recommendedName>
</protein>
<evidence type="ECO:0000313" key="4">
    <source>
        <dbReference type="Proteomes" id="UP000030786"/>
    </source>
</evidence>
<proteinExistence type="predicted"/>
<dbReference type="InterPro" id="IPR046864">
    <property type="entry name" value="VasX_N"/>
</dbReference>
<evidence type="ECO:0000313" key="3">
    <source>
        <dbReference type="EMBL" id="AIZ43007.1"/>
    </source>
</evidence>
<reference evidence="3 4" key="1">
    <citation type="journal article" date="2014" name="Environ. Microbiol.">
        <title>Contrasting genomic patterns and infection strategies of two co-existing Bacteroidetes podovirus genera.</title>
        <authorList>
            <person name="Holmfeldt K."/>
            <person name="Howard-Varona C."/>
            <person name="Solonenko N."/>
            <person name="Sullivan M.B."/>
        </authorList>
    </citation>
    <scope>NUCLEOTIDE SEQUENCE [LARGE SCALE GENOMIC DNA]</scope>
    <source>
        <strain evidence="3 4">18</strain>
    </source>
</reference>
<dbReference type="GeneID" id="78062308"/>
<feature type="transmembrane region" description="Helical" evidence="1">
    <location>
        <begin position="664"/>
        <end position="685"/>
    </location>
</feature>
<keyword evidence="1" id="KW-0812">Transmembrane</keyword>
<dbReference type="Proteomes" id="UP000030786">
    <property type="component" value="Chromosome"/>
</dbReference>
<feature type="transmembrane region" description="Helical" evidence="1">
    <location>
        <begin position="735"/>
        <end position="760"/>
    </location>
</feature>
<name>A0AAU8RWK0_9FLAO</name>
<dbReference type="RefSeq" id="WP_029446748.1">
    <property type="nucleotide sequence ID" value="NZ_CP009976.1"/>
</dbReference>
<dbReference type="AlphaFoldDB" id="A0AAU8RWK0"/>
<evidence type="ECO:0000259" key="2">
    <source>
        <dbReference type="Pfam" id="PF20249"/>
    </source>
</evidence>
<keyword evidence="1" id="KW-1133">Transmembrane helix</keyword>
<feature type="transmembrane region" description="Helical" evidence="1">
    <location>
        <begin position="766"/>
        <end position="790"/>
    </location>
</feature>